<keyword evidence="2" id="KW-0479">Metal-binding</keyword>
<dbReference type="AlphaFoldDB" id="A0A9P4R7V5"/>
<dbReference type="GO" id="GO:0005634">
    <property type="term" value="C:nucleus"/>
    <property type="evidence" value="ECO:0007669"/>
    <property type="project" value="UniProtKB-SubCell"/>
</dbReference>
<keyword evidence="4" id="KW-0862">Zinc</keyword>
<feature type="region of interest" description="Disordered" evidence="6">
    <location>
        <begin position="453"/>
        <end position="487"/>
    </location>
</feature>
<comment type="caution">
    <text evidence="9">The sequence shown here is derived from an EMBL/GenBank/DDBJ whole genome shotgun (WGS) entry which is preliminary data.</text>
</comment>
<keyword evidence="10" id="KW-1185">Reference proteome</keyword>
<dbReference type="OrthoDB" id="2592092at2759"/>
<dbReference type="Pfam" id="PF08600">
    <property type="entry name" value="NuBaID_C"/>
    <property type="match status" value="1"/>
</dbReference>
<protein>
    <submittedName>
        <fullName evidence="9">Zf-C3HC-domain-containing protein</fullName>
    </submittedName>
</protein>
<dbReference type="InterPro" id="IPR013909">
    <property type="entry name" value="NuBaID_C"/>
</dbReference>
<evidence type="ECO:0000256" key="4">
    <source>
        <dbReference type="ARBA" id="ARBA00022833"/>
    </source>
</evidence>
<keyword evidence="5" id="KW-0539">Nucleus</keyword>
<reference evidence="9" key="1">
    <citation type="journal article" date="2020" name="Stud. Mycol.">
        <title>101 Dothideomycetes genomes: a test case for predicting lifestyles and emergence of pathogens.</title>
        <authorList>
            <person name="Haridas S."/>
            <person name="Albert R."/>
            <person name="Binder M."/>
            <person name="Bloem J."/>
            <person name="Labutti K."/>
            <person name="Salamov A."/>
            <person name="Andreopoulos B."/>
            <person name="Baker S."/>
            <person name="Barry K."/>
            <person name="Bills G."/>
            <person name="Bluhm B."/>
            <person name="Cannon C."/>
            <person name="Castanera R."/>
            <person name="Culley D."/>
            <person name="Daum C."/>
            <person name="Ezra D."/>
            <person name="Gonzalez J."/>
            <person name="Henrissat B."/>
            <person name="Kuo A."/>
            <person name="Liang C."/>
            <person name="Lipzen A."/>
            <person name="Lutzoni F."/>
            <person name="Magnuson J."/>
            <person name="Mondo S."/>
            <person name="Nolan M."/>
            <person name="Ohm R."/>
            <person name="Pangilinan J."/>
            <person name="Park H.-J."/>
            <person name="Ramirez L."/>
            <person name="Alfaro M."/>
            <person name="Sun H."/>
            <person name="Tritt A."/>
            <person name="Yoshinaga Y."/>
            <person name="Zwiers L.-H."/>
            <person name="Turgeon B."/>
            <person name="Goodwin S."/>
            <person name="Spatafora J."/>
            <person name="Crous P."/>
            <person name="Grigoriev I."/>
        </authorList>
    </citation>
    <scope>NUCLEOTIDE SEQUENCE</scope>
    <source>
        <strain evidence="9">CBS 125425</strain>
    </source>
</reference>
<organism evidence="9 10">
    <name type="scientific">Polyplosphaeria fusca</name>
    <dbReference type="NCBI Taxonomy" id="682080"/>
    <lineage>
        <taxon>Eukaryota</taxon>
        <taxon>Fungi</taxon>
        <taxon>Dikarya</taxon>
        <taxon>Ascomycota</taxon>
        <taxon>Pezizomycotina</taxon>
        <taxon>Dothideomycetes</taxon>
        <taxon>Pleosporomycetidae</taxon>
        <taxon>Pleosporales</taxon>
        <taxon>Tetraplosphaeriaceae</taxon>
        <taxon>Polyplosphaeria</taxon>
    </lineage>
</organism>
<keyword evidence="3" id="KW-0863">Zinc-finger</keyword>
<proteinExistence type="predicted"/>
<dbReference type="Proteomes" id="UP000799444">
    <property type="component" value="Unassembled WGS sequence"/>
</dbReference>
<dbReference type="InterPro" id="IPR012935">
    <property type="entry name" value="NuBaID_N"/>
</dbReference>
<feature type="compositionally biased region" description="Basic and acidic residues" evidence="6">
    <location>
        <begin position="474"/>
        <end position="487"/>
    </location>
</feature>
<evidence type="ECO:0000256" key="5">
    <source>
        <dbReference type="ARBA" id="ARBA00023242"/>
    </source>
</evidence>
<sequence length="487" mass="55008">MADDNSPTRPALATQKRKFYQLLDDLTSNKSLVSLASSHASSISLADPSALDTPLKRIRASMEQRRTVSGERVKALQEKLFTPSRANTRLIGAGLRAVGSATAATPSDTPRKPPNFAPYRQDQFLERLETFADVKKWSNKPDEVGEVEWAKRGWSCDIWNTVACKGGCESRVLIQLRPKRKDASGNEIEMSEDLAEDIEEGLVENYQDQIINGHDECCPWRKMGCRDEIYQIEILKRDTASEELLKRYHSFKPINADLPLLEHMNYPGPVVSNLVGRISSKVWEVLSLSNPEPIPTTPTEIAAFAFAVFGWSGSKDFNTTLAVCNHCFQRVGLWLYNETRIKEMSEKLHVPIESLRLNLLESHHEHCPWKNPDTQRNSKDGPIENMAAWETLEFVIIDKRRDRELARKAAEANIDESGEFRDSFESEDILDPASKNSTKSLNEKWKILKAKLKRTTSRKSLKSSSKSVRSTKSTGEKNKETDKAAMA</sequence>
<dbReference type="GO" id="GO:0008270">
    <property type="term" value="F:zinc ion binding"/>
    <property type="evidence" value="ECO:0007669"/>
    <property type="project" value="UniProtKB-KW"/>
</dbReference>
<evidence type="ECO:0000256" key="6">
    <source>
        <dbReference type="SAM" id="MobiDB-lite"/>
    </source>
</evidence>
<evidence type="ECO:0000259" key="7">
    <source>
        <dbReference type="Pfam" id="PF07967"/>
    </source>
</evidence>
<comment type="subcellular location">
    <subcellularLocation>
        <location evidence="1">Nucleus</location>
    </subcellularLocation>
</comment>
<name>A0A9P4R7V5_9PLEO</name>
<evidence type="ECO:0000256" key="1">
    <source>
        <dbReference type="ARBA" id="ARBA00004123"/>
    </source>
</evidence>
<evidence type="ECO:0000256" key="3">
    <source>
        <dbReference type="ARBA" id="ARBA00022771"/>
    </source>
</evidence>
<evidence type="ECO:0000313" key="9">
    <source>
        <dbReference type="EMBL" id="KAF2739715.1"/>
    </source>
</evidence>
<evidence type="ECO:0000256" key="2">
    <source>
        <dbReference type="ARBA" id="ARBA00022723"/>
    </source>
</evidence>
<evidence type="ECO:0000259" key="8">
    <source>
        <dbReference type="Pfam" id="PF08600"/>
    </source>
</evidence>
<evidence type="ECO:0000313" key="10">
    <source>
        <dbReference type="Proteomes" id="UP000799444"/>
    </source>
</evidence>
<accession>A0A9P4R7V5</accession>
<dbReference type="PANTHER" id="PTHR15835:SF6">
    <property type="entry name" value="ZINC FINGER C3HC-TYPE PROTEIN 1"/>
    <property type="match status" value="1"/>
</dbReference>
<feature type="domain" description="C3HC-type" evidence="7">
    <location>
        <begin position="119"/>
        <end position="258"/>
    </location>
</feature>
<gene>
    <name evidence="9" type="ORF">EJ04DRAFT_508574</name>
</gene>
<dbReference type="EMBL" id="ML996103">
    <property type="protein sequence ID" value="KAF2739715.1"/>
    <property type="molecule type" value="Genomic_DNA"/>
</dbReference>
<dbReference type="Pfam" id="PF07967">
    <property type="entry name" value="zf-C3HC"/>
    <property type="match status" value="1"/>
</dbReference>
<dbReference type="PANTHER" id="PTHR15835">
    <property type="entry name" value="NUCLEAR-INTERACTING PARTNER OF ALK"/>
    <property type="match status" value="1"/>
</dbReference>
<feature type="domain" description="NuBaID C-terminal" evidence="8">
    <location>
        <begin position="303"/>
        <end position="401"/>
    </location>
</feature>
<feature type="compositionally biased region" description="Low complexity" evidence="6">
    <location>
        <begin position="462"/>
        <end position="473"/>
    </location>
</feature>